<protein>
    <submittedName>
        <fullName evidence="1">Uncharacterized protein</fullName>
    </submittedName>
</protein>
<organism evidence="1 2">
    <name type="scientific">Lasiodiplodia mahajangana</name>
    <dbReference type="NCBI Taxonomy" id="1108764"/>
    <lineage>
        <taxon>Eukaryota</taxon>
        <taxon>Fungi</taxon>
        <taxon>Dikarya</taxon>
        <taxon>Ascomycota</taxon>
        <taxon>Pezizomycotina</taxon>
        <taxon>Dothideomycetes</taxon>
        <taxon>Dothideomycetes incertae sedis</taxon>
        <taxon>Botryosphaeriales</taxon>
        <taxon>Botryosphaeriaceae</taxon>
        <taxon>Lasiodiplodia</taxon>
    </lineage>
</organism>
<name>A0ACC2K0B7_9PEZI</name>
<reference evidence="1" key="1">
    <citation type="submission" date="2022-12" db="EMBL/GenBank/DDBJ databases">
        <title>Genome Sequence of Lasiodiplodia mahajangana.</title>
        <authorList>
            <person name="Buettner E."/>
        </authorList>
    </citation>
    <scope>NUCLEOTIDE SEQUENCE</scope>
    <source>
        <strain evidence="1">VT137</strain>
    </source>
</reference>
<evidence type="ECO:0000313" key="2">
    <source>
        <dbReference type="Proteomes" id="UP001153332"/>
    </source>
</evidence>
<comment type="caution">
    <text evidence="1">The sequence shown here is derived from an EMBL/GenBank/DDBJ whole genome shotgun (WGS) entry which is preliminary data.</text>
</comment>
<dbReference type="EMBL" id="JAPUUL010000030">
    <property type="protein sequence ID" value="KAJ8133235.1"/>
    <property type="molecule type" value="Genomic_DNA"/>
</dbReference>
<keyword evidence="2" id="KW-1185">Reference proteome</keyword>
<evidence type="ECO:0000313" key="1">
    <source>
        <dbReference type="EMBL" id="KAJ8133235.1"/>
    </source>
</evidence>
<accession>A0ACC2K0B7</accession>
<dbReference type="Proteomes" id="UP001153332">
    <property type="component" value="Unassembled WGS sequence"/>
</dbReference>
<sequence>MRQLKEGTVADKSMPGTVEFAFAHDENYNKLEQQFFHMVQMLDPMQLVQLLHLHPYHISTLIQVSKVAKQDQNSALSADLCERALFTFGRVALSNFRQKMEEGKARLDFRRPENRQFWLAGYHYLKNLVMKGTYRTALEWAKLLFSMDLSDPYGMIHFIHPMAIRAYESKWFIDFCDSEVLDNFDTAQDYIRQTLVLARLQQKDTAGAKALLLEGMERLPWLYNGLYKALNLDVPKAIWGMQTRDAHEELFVELYVHQTKSLWDNAQVTGLLKEAAREARKPDFQTFGFPPVVGRNVARFVYLDNTPSLMGHVPGGLLSTSPNWEFDPVPPLKEENIFSYASQEEPWVPPKPPGLRGFDIPQDGQVLRRLLAQMRRGNAPQEFEALIEEAIAEANQGGAGDEDDDGVEEEEEDDEAGPGAGARAIATGLFQAMMEVLAVGRGRGGDGSDGDDELIHDHWNLADSELENRMPGAWGSDTDDEMPELIPNGGDGTDDEMPALDPAP</sequence>
<proteinExistence type="predicted"/>
<gene>
    <name evidence="1" type="ORF">O1611_g389</name>
</gene>